<proteinExistence type="predicted"/>
<gene>
    <name evidence="1" type="ORF">GTH24_09120</name>
</gene>
<accession>A0A6G6SJX0</accession>
<dbReference type="OrthoDB" id="6637490at2"/>
<evidence type="ECO:0000313" key="1">
    <source>
        <dbReference type="EMBL" id="QIF94046.1"/>
    </source>
</evidence>
<sequence>MDKVEQQYYQQQQALIDDIQKGIALNRDLLVLRELLLSYKYNGMTQNIMRDCLNQLRAMEDENTILDLLDFVEGFCSLDWKIYP</sequence>
<dbReference type="RefSeq" id="WP_082151743.1">
    <property type="nucleotide sequence ID" value="NZ_CP047344.1"/>
</dbReference>
<keyword evidence="2" id="KW-1185">Reference proteome</keyword>
<name>A0A6G6SJX0_PROVU</name>
<dbReference type="AlphaFoldDB" id="A0A6G6SJX0"/>
<evidence type="ECO:0000313" key="2">
    <source>
        <dbReference type="Proteomes" id="UP000503287"/>
    </source>
</evidence>
<dbReference type="EMBL" id="CP047344">
    <property type="protein sequence ID" value="QIF94046.1"/>
    <property type="molecule type" value="Genomic_DNA"/>
</dbReference>
<dbReference type="Proteomes" id="UP000503287">
    <property type="component" value="Chromosome"/>
</dbReference>
<organism evidence="1 2">
    <name type="scientific">Proteus vulgaris</name>
    <dbReference type="NCBI Taxonomy" id="585"/>
    <lineage>
        <taxon>Bacteria</taxon>
        <taxon>Pseudomonadati</taxon>
        <taxon>Pseudomonadota</taxon>
        <taxon>Gammaproteobacteria</taxon>
        <taxon>Enterobacterales</taxon>
        <taxon>Morganellaceae</taxon>
        <taxon>Proteus</taxon>
    </lineage>
</organism>
<protein>
    <submittedName>
        <fullName evidence="1">Uncharacterized protein</fullName>
    </submittedName>
</protein>
<reference evidence="1 2" key="1">
    <citation type="submission" date="2020-01" db="EMBL/GenBank/DDBJ databases">
        <title>The genomic epidemiology of tigecycline resistance gene tet(X) variants in a swine farm in China.</title>
        <authorList>
            <person name="Peng K."/>
            <person name="Li R."/>
        </authorList>
    </citation>
    <scope>NUCLEOTIDE SEQUENCE [LARGE SCALE GENOMIC DNA]</scope>
    <source>
        <strain evidence="1 2">ZN3</strain>
    </source>
</reference>